<proteinExistence type="predicted"/>
<organism evidence="2 3">
    <name type="scientific">Aspergillus steynii IBT 23096</name>
    <dbReference type="NCBI Taxonomy" id="1392250"/>
    <lineage>
        <taxon>Eukaryota</taxon>
        <taxon>Fungi</taxon>
        <taxon>Dikarya</taxon>
        <taxon>Ascomycota</taxon>
        <taxon>Pezizomycotina</taxon>
        <taxon>Eurotiomycetes</taxon>
        <taxon>Eurotiomycetidae</taxon>
        <taxon>Eurotiales</taxon>
        <taxon>Aspergillaceae</taxon>
        <taxon>Aspergillus</taxon>
        <taxon>Aspergillus subgen. Circumdati</taxon>
    </lineage>
</organism>
<dbReference type="EMBL" id="MSFO01000001">
    <property type="protein sequence ID" value="PLB54845.1"/>
    <property type="molecule type" value="Genomic_DNA"/>
</dbReference>
<evidence type="ECO:0000313" key="3">
    <source>
        <dbReference type="Proteomes" id="UP000234275"/>
    </source>
</evidence>
<comment type="caution">
    <text evidence="2">The sequence shown here is derived from an EMBL/GenBank/DDBJ whole genome shotgun (WGS) entry which is preliminary data.</text>
</comment>
<evidence type="ECO:0000313" key="2">
    <source>
        <dbReference type="EMBL" id="PLB54845.1"/>
    </source>
</evidence>
<reference evidence="2 3" key="1">
    <citation type="submission" date="2016-12" db="EMBL/GenBank/DDBJ databases">
        <title>The genomes of Aspergillus section Nigri reveals drivers in fungal speciation.</title>
        <authorList>
            <consortium name="DOE Joint Genome Institute"/>
            <person name="Vesth T.C."/>
            <person name="Nybo J."/>
            <person name="Theobald S."/>
            <person name="Brandl J."/>
            <person name="Frisvad J.C."/>
            <person name="Nielsen K.F."/>
            <person name="Lyhne E.K."/>
            <person name="Kogle M.E."/>
            <person name="Kuo A."/>
            <person name="Riley R."/>
            <person name="Clum A."/>
            <person name="Nolan M."/>
            <person name="Lipzen A."/>
            <person name="Salamov A."/>
            <person name="Henrissat B."/>
            <person name="Wiebenga A."/>
            <person name="De Vries R.P."/>
            <person name="Grigoriev I.V."/>
            <person name="Mortensen U.H."/>
            <person name="Andersen M.R."/>
            <person name="Baker S.E."/>
        </authorList>
    </citation>
    <scope>NUCLEOTIDE SEQUENCE [LARGE SCALE GENOMIC DNA]</scope>
    <source>
        <strain evidence="2 3">IBT 23096</strain>
    </source>
</reference>
<dbReference type="Proteomes" id="UP000234275">
    <property type="component" value="Unassembled WGS sequence"/>
</dbReference>
<name>A0A2I2GPP2_9EURO</name>
<feature type="chain" id="PRO_5014176777" evidence="1">
    <location>
        <begin position="19"/>
        <end position="51"/>
    </location>
</feature>
<gene>
    <name evidence="2" type="ORF">P170DRAFT_26140</name>
</gene>
<accession>A0A2I2GPP2</accession>
<keyword evidence="3" id="KW-1185">Reference proteome</keyword>
<protein>
    <submittedName>
        <fullName evidence="2">Uncharacterized protein</fullName>
    </submittedName>
</protein>
<dbReference type="AlphaFoldDB" id="A0A2I2GPP2"/>
<dbReference type="GeneID" id="36550775"/>
<sequence length="51" mass="5951">MACLRILLPAPWFSLVSCHLIARQERYYFLQDFGSINHGVFRNRGKPFPPS</sequence>
<feature type="signal peptide" evidence="1">
    <location>
        <begin position="1"/>
        <end position="18"/>
    </location>
</feature>
<evidence type="ECO:0000256" key="1">
    <source>
        <dbReference type="SAM" id="SignalP"/>
    </source>
</evidence>
<dbReference type="PROSITE" id="PS51257">
    <property type="entry name" value="PROKAR_LIPOPROTEIN"/>
    <property type="match status" value="1"/>
</dbReference>
<keyword evidence="1" id="KW-0732">Signal</keyword>
<dbReference type="RefSeq" id="XP_024710147.1">
    <property type="nucleotide sequence ID" value="XM_024843076.1"/>
</dbReference>
<dbReference type="VEuPathDB" id="FungiDB:P170DRAFT_26140"/>